<feature type="signal peptide" evidence="6">
    <location>
        <begin position="1"/>
        <end position="20"/>
    </location>
</feature>
<keyword evidence="5" id="KW-0998">Cell outer membrane</keyword>
<evidence type="ECO:0000256" key="5">
    <source>
        <dbReference type="ARBA" id="ARBA00023237"/>
    </source>
</evidence>
<dbReference type="Pfam" id="PF06629">
    <property type="entry name" value="MipA"/>
    <property type="match status" value="1"/>
</dbReference>
<feature type="chain" id="PRO_5007813212" evidence="6">
    <location>
        <begin position="21"/>
        <end position="266"/>
    </location>
</feature>
<dbReference type="STRING" id="1300342.I596_2835"/>
<evidence type="ECO:0000313" key="7">
    <source>
        <dbReference type="EMBL" id="ANB18829.1"/>
    </source>
</evidence>
<dbReference type="InterPro" id="IPR010583">
    <property type="entry name" value="MipA"/>
</dbReference>
<dbReference type="Proteomes" id="UP000076830">
    <property type="component" value="Chromosome"/>
</dbReference>
<reference evidence="7 8" key="1">
    <citation type="submission" date="2016-04" db="EMBL/GenBank/DDBJ databases">
        <title>Complete genome sequence of Dokdonella koreensis DS-123T.</title>
        <authorList>
            <person name="Kim J.F."/>
            <person name="Lee H."/>
            <person name="Kwak M.-J."/>
        </authorList>
    </citation>
    <scope>NUCLEOTIDE SEQUENCE [LARGE SCALE GENOMIC DNA]</scope>
    <source>
        <strain evidence="7 8">DS-123</strain>
    </source>
</reference>
<keyword evidence="8" id="KW-1185">Reference proteome</keyword>
<evidence type="ECO:0000256" key="4">
    <source>
        <dbReference type="ARBA" id="ARBA00023136"/>
    </source>
</evidence>
<protein>
    <submittedName>
        <fullName evidence="7">MltA-interacting protein</fullName>
    </submittedName>
</protein>
<name>A0A160DW55_9GAMM</name>
<evidence type="ECO:0000256" key="3">
    <source>
        <dbReference type="ARBA" id="ARBA00022729"/>
    </source>
</evidence>
<keyword evidence="3 6" id="KW-0732">Signal</keyword>
<evidence type="ECO:0000256" key="1">
    <source>
        <dbReference type="ARBA" id="ARBA00004442"/>
    </source>
</evidence>
<gene>
    <name evidence="7" type="ORF">I596_2835</name>
</gene>
<evidence type="ECO:0000313" key="8">
    <source>
        <dbReference type="Proteomes" id="UP000076830"/>
    </source>
</evidence>
<dbReference type="GO" id="GO:0009252">
    <property type="term" value="P:peptidoglycan biosynthetic process"/>
    <property type="evidence" value="ECO:0007669"/>
    <property type="project" value="TreeGrafter"/>
</dbReference>
<accession>A0A160DW55</accession>
<dbReference type="PANTHER" id="PTHR38776:SF1">
    <property type="entry name" value="MLTA-INTERACTING PROTEIN-RELATED"/>
    <property type="match status" value="1"/>
</dbReference>
<comment type="similarity">
    <text evidence="2">Belongs to the MipA/OmpV family.</text>
</comment>
<proteinExistence type="inferred from homology"/>
<organism evidence="7 8">
    <name type="scientific">Dokdonella koreensis DS-123</name>
    <dbReference type="NCBI Taxonomy" id="1300342"/>
    <lineage>
        <taxon>Bacteria</taxon>
        <taxon>Pseudomonadati</taxon>
        <taxon>Pseudomonadota</taxon>
        <taxon>Gammaproteobacteria</taxon>
        <taxon>Lysobacterales</taxon>
        <taxon>Rhodanobacteraceae</taxon>
        <taxon>Dokdonella</taxon>
    </lineage>
</organism>
<dbReference type="AlphaFoldDB" id="A0A160DW55"/>
<sequence>MIRLAIALTALIPLSTFAQAGPAEPPGAGEQPDNDPWTIGLAASVKDSPYAGEGIQVRPFPWVTYEGERVYWRGVTFGVHLVKTDNFTLDAVVSGRFDGFDRGDLGRTELARNGVDIDRLADRDDAADAGVAARWAWGGNELRLRAVADVTGTSEGYEVSADYGYRFRIGKTTLIPGIGVQWLSKDLADYYYGVRPGETFAGTSYRPDAALVPRASLSFSRPLAGKWRLQGLLQYQRLPDELAHSPLLERNSTAVGHLMIGVVRGF</sequence>
<comment type="subcellular location">
    <subcellularLocation>
        <location evidence="1">Cell outer membrane</location>
    </subcellularLocation>
</comment>
<dbReference type="PANTHER" id="PTHR38776">
    <property type="entry name" value="MLTA-INTERACTING PROTEIN-RELATED"/>
    <property type="match status" value="1"/>
</dbReference>
<evidence type="ECO:0000256" key="2">
    <source>
        <dbReference type="ARBA" id="ARBA00005722"/>
    </source>
</evidence>
<dbReference type="KEGG" id="dko:I596_2835"/>
<dbReference type="OrthoDB" id="5295915at2"/>
<dbReference type="GO" id="GO:0009279">
    <property type="term" value="C:cell outer membrane"/>
    <property type="evidence" value="ECO:0007669"/>
    <property type="project" value="UniProtKB-SubCell"/>
</dbReference>
<dbReference type="EMBL" id="CP015249">
    <property type="protein sequence ID" value="ANB18829.1"/>
    <property type="molecule type" value="Genomic_DNA"/>
</dbReference>
<dbReference type="RefSeq" id="WP_083965571.1">
    <property type="nucleotide sequence ID" value="NZ_CP015249.1"/>
</dbReference>
<keyword evidence="4" id="KW-0472">Membrane</keyword>
<evidence type="ECO:0000256" key="6">
    <source>
        <dbReference type="SAM" id="SignalP"/>
    </source>
</evidence>